<keyword evidence="5" id="KW-0472">Membrane</keyword>
<evidence type="ECO:0000313" key="8">
    <source>
        <dbReference type="Proteomes" id="UP000050902"/>
    </source>
</evidence>
<name>A0ABR5NGP2_9GAMM</name>
<keyword evidence="3" id="KW-0812">Transmembrane</keyword>
<evidence type="ECO:0000313" key="7">
    <source>
        <dbReference type="EMBL" id="KRG55001.1"/>
    </source>
</evidence>
<dbReference type="Pfam" id="PF03567">
    <property type="entry name" value="Sulfotransfer_2"/>
    <property type="match status" value="1"/>
</dbReference>
<comment type="subcellular location">
    <subcellularLocation>
        <location evidence="1">Membrane</location>
        <topology evidence="1">Single-pass membrane protein</topology>
    </subcellularLocation>
</comment>
<protein>
    <recommendedName>
        <fullName evidence="9">Sulfotransferase family protein</fullName>
    </recommendedName>
</protein>
<dbReference type="EMBL" id="LDJG01000026">
    <property type="protein sequence ID" value="KRG55001.1"/>
    <property type="molecule type" value="Genomic_DNA"/>
</dbReference>
<sequence>MMENTGSLPWALISVHVPKTAGTSFAEVLRRIYGDSLRVDNADQPLAHARGERRLAALRHACTTASRALPEACVHGHFMPLKYAFARRTRFCIWLRDPVQRVVSRYHHYRRHGENEPHHLRWGLVPGLSLEEFVRLPQYRNTYAEYLWAFPLRRFDFVGSVERYEQDMERFVDCFGFARELAAEVRTNCNPERDAGREYRLEPAQERLIRQCNARDLALYEKMLRG</sequence>
<keyword evidence="8" id="KW-1185">Reference proteome</keyword>
<dbReference type="SUPFAM" id="SSF52540">
    <property type="entry name" value="P-loop containing nucleoside triphosphate hydrolases"/>
    <property type="match status" value="1"/>
</dbReference>
<dbReference type="InterPro" id="IPR010635">
    <property type="entry name" value="Heparan_SO4-6-sulfoTrfase"/>
</dbReference>
<dbReference type="PANTHER" id="PTHR12812">
    <property type="entry name" value="HEPARAN SULFATE 6-O-SULFOTRANSFERASE 3"/>
    <property type="match status" value="1"/>
</dbReference>
<dbReference type="InterPro" id="IPR005331">
    <property type="entry name" value="Sulfotransferase"/>
</dbReference>
<keyword evidence="2" id="KW-0808">Transferase</keyword>
<comment type="caution">
    <text evidence="7">The sequence shown here is derived from an EMBL/GenBank/DDBJ whole genome shotgun (WGS) entry which is preliminary data.</text>
</comment>
<dbReference type="InterPro" id="IPR027417">
    <property type="entry name" value="P-loop_NTPase"/>
</dbReference>
<organism evidence="7 8">
    <name type="scientific">Stenotrophomonas nitritireducens</name>
    <dbReference type="NCBI Taxonomy" id="83617"/>
    <lineage>
        <taxon>Bacteria</taxon>
        <taxon>Pseudomonadati</taxon>
        <taxon>Pseudomonadota</taxon>
        <taxon>Gammaproteobacteria</taxon>
        <taxon>Lysobacterales</taxon>
        <taxon>Lysobacteraceae</taxon>
        <taxon>Stenotrophomonas</taxon>
    </lineage>
</organism>
<evidence type="ECO:0000256" key="1">
    <source>
        <dbReference type="ARBA" id="ARBA00004167"/>
    </source>
</evidence>
<evidence type="ECO:0000256" key="6">
    <source>
        <dbReference type="ARBA" id="ARBA00023180"/>
    </source>
</evidence>
<dbReference type="PANTHER" id="PTHR12812:SF0">
    <property type="entry name" value="HEPARAN-SULFATE 6-O-SULFOTRANSFERASE"/>
    <property type="match status" value="1"/>
</dbReference>
<dbReference type="RefSeq" id="WP_057505297.1">
    <property type="nucleotide sequence ID" value="NZ_LDJG01000026.1"/>
</dbReference>
<evidence type="ECO:0000256" key="5">
    <source>
        <dbReference type="ARBA" id="ARBA00023136"/>
    </source>
</evidence>
<evidence type="ECO:0000256" key="2">
    <source>
        <dbReference type="ARBA" id="ARBA00022679"/>
    </source>
</evidence>
<evidence type="ECO:0000256" key="4">
    <source>
        <dbReference type="ARBA" id="ARBA00022989"/>
    </source>
</evidence>
<evidence type="ECO:0000256" key="3">
    <source>
        <dbReference type="ARBA" id="ARBA00022692"/>
    </source>
</evidence>
<gene>
    <name evidence="7" type="ORF">ABB22_14920</name>
</gene>
<dbReference type="Gene3D" id="3.40.50.300">
    <property type="entry name" value="P-loop containing nucleotide triphosphate hydrolases"/>
    <property type="match status" value="1"/>
</dbReference>
<accession>A0ABR5NGP2</accession>
<keyword evidence="4" id="KW-1133">Transmembrane helix</keyword>
<evidence type="ECO:0008006" key="9">
    <source>
        <dbReference type="Google" id="ProtNLM"/>
    </source>
</evidence>
<dbReference type="Proteomes" id="UP000050902">
    <property type="component" value="Unassembled WGS sequence"/>
</dbReference>
<reference evidence="7 8" key="1">
    <citation type="submission" date="2015-05" db="EMBL/GenBank/DDBJ databases">
        <title>Genome sequencing and analysis of members of genus Stenotrophomonas.</title>
        <authorList>
            <person name="Patil P.P."/>
            <person name="Midha S."/>
            <person name="Patil P.B."/>
        </authorList>
    </citation>
    <scope>NUCLEOTIDE SEQUENCE [LARGE SCALE GENOMIC DNA]</scope>
    <source>
        <strain evidence="7 8">DSM 12575</strain>
    </source>
</reference>
<proteinExistence type="predicted"/>
<keyword evidence="6" id="KW-0325">Glycoprotein</keyword>